<feature type="non-terminal residue" evidence="1">
    <location>
        <position position="79"/>
    </location>
</feature>
<gene>
    <name evidence="1" type="ORF">SE17_31695</name>
</gene>
<name>A0A0P9DI84_9CHLR</name>
<comment type="caution">
    <text evidence="1">The sequence shown here is derived from an EMBL/GenBank/DDBJ whole genome shotgun (WGS) entry which is preliminary data.</text>
</comment>
<dbReference type="EMBL" id="LJCR01001865">
    <property type="protein sequence ID" value="KPV49602.1"/>
    <property type="molecule type" value="Genomic_DNA"/>
</dbReference>
<sequence length="79" mass="8139">MKIGIVGAHKLREHGIYGRGNAQAGAFAHNCAVDRLDLGGAAAQGILQHRGSVGPGGARNMQHMPQRVGVGQRGAARFG</sequence>
<evidence type="ECO:0000313" key="1">
    <source>
        <dbReference type="EMBL" id="KPV49602.1"/>
    </source>
</evidence>
<accession>A0A0P9DI84</accession>
<keyword evidence="2" id="KW-1185">Reference proteome</keyword>
<proteinExistence type="predicted"/>
<evidence type="ECO:0000313" key="2">
    <source>
        <dbReference type="Proteomes" id="UP000050509"/>
    </source>
</evidence>
<reference evidence="1 2" key="1">
    <citation type="submission" date="2015-09" db="EMBL/GenBank/DDBJ databases">
        <title>Draft genome sequence of Kouleothrix aurantiaca JCM 19913.</title>
        <authorList>
            <person name="Hemp J."/>
        </authorList>
    </citation>
    <scope>NUCLEOTIDE SEQUENCE [LARGE SCALE GENOMIC DNA]</scope>
    <source>
        <strain evidence="1 2">COM-B</strain>
    </source>
</reference>
<protein>
    <submittedName>
        <fullName evidence="1">Uncharacterized protein</fullName>
    </submittedName>
</protein>
<organism evidence="1 2">
    <name type="scientific">Kouleothrix aurantiaca</name>
    <dbReference type="NCBI Taxonomy" id="186479"/>
    <lineage>
        <taxon>Bacteria</taxon>
        <taxon>Bacillati</taxon>
        <taxon>Chloroflexota</taxon>
        <taxon>Chloroflexia</taxon>
        <taxon>Chloroflexales</taxon>
        <taxon>Roseiflexineae</taxon>
        <taxon>Roseiflexaceae</taxon>
        <taxon>Kouleothrix</taxon>
    </lineage>
</organism>
<dbReference type="Proteomes" id="UP000050509">
    <property type="component" value="Unassembled WGS sequence"/>
</dbReference>
<dbReference type="AlphaFoldDB" id="A0A0P9DI84"/>